<name>A0A6B0THK9_9RHOB</name>
<dbReference type="AlphaFoldDB" id="A0A6B0THK9"/>
<gene>
    <name evidence="2" type="ORF">GSH16_00455</name>
</gene>
<dbReference type="EMBL" id="WUWG01000001">
    <property type="protein sequence ID" value="MXU63897.1"/>
    <property type="molecule type" value="Genomic_DNA"/>
</dbReference>
<dbReference type="Gene3D" id="3.40.50.360">
    <property type="match status" value="1"/>
</dbReference>
<protein>
    <submittedName>
        <fullName evidence="2">Flavodoxin family protein</fullName>
    </submittedName>
</protein>
<proteinExistence type="predicted"/>
<reference evidence="2 3" key="1">
    <citation type="submission" date="2019-12" db="EMBL/GenBank/DDBJ databases">
        <title>Strain KN286 was isolated from seawater, which was collected from Caroline Seamount in the tropical western Pacific.</title>
        <authorList>
            <person name="Wang Q."/>
        </authorList>
    </citation>
    <scope>NUCLEOTIDE SEQUENCE [LARGE SCALE GENOMIC DNA]</scope>
    <source>
        <strain evidence="2 3">KN286</strain>
    </source>
</reference>
<evidence type="ECO:0000313" key="2">
    <source>
        <dbReference type="EMBL" id="MXU63897.1"/>
    </source>
</evidence>
<dbReference type="SUPFAM" id="SSF52218">
    <property type="entry name" value="Flavoproteins"/>
    <property type="match status" value="1"/>
</dbReference>
<dbReference type="GO" id="GO:0016491">
    <property type="term" value="F:oxidoreductase activity"/>
    <property type="evidence" value="ECO:0007669"/>
    <property type="project" value="InterPro"/>
</dbReference>
<dbReference type="Pfam" id="PF03358">
    <property type="entry name" value="FMN_red"/>
    <property type="match status" value="1"/>
</dbReference>
<feature type="domain" description="NADPH-dependent FMN reductase-like" evidence="1">
    <location>
        <begin position="22"/>
        <end position="171"/>
    </location>
</feature>
<organism evidence="2 3">
    <name type="scientific">Oceanomicrobium pacificus</name>
    <dbReference type="NCBI Taxonomy" id="2692916"/>
    <lineage>
        <taxon>Bacteria</taxon>
        <taxon>Pseudomonadati</taxon>
        <taxon>Pseudomonadota</taxon>
        <taxon>Alphaproteobacteria</taxon>
        <taxon>Rhodobacterales</taxon>
        <taxon>Paracoccaceae</taxon>
        <taxon>Oceanomicrobium</taxon>
    </lineage>
</organism>
<dbReference type="InterPro" id="IPR029039">
    <property type="entry name" value="Flavoprotein-like_sf"/>
</dbReference>
<comment type="caution">
    <text evidence="2">The sequence shown here is derived from an EMBL/GenBank/DDBJ whole genome shotgun (WGS) entry which is preliminary data.</text>
</comment>
<evidence type="ECO:0000313" key="3">
    <source>
        <dbReference type="Proteomes" id="UP000436016"/>
    </source>
</evidence>
<sequence length="253" mass="27924">MMLNDRQEALCAANRTDYSDLKALLINTSLTRDSAQSHTATLMSVVREIFSRNGMQAEMLHLLDHQVPPGVYPDMTEHGWDRDDWPDIWQKVLAADILVIGSPLWLGEESSVCRVLIERLYAMSGELNDKGQSIFYGKTGGCVITGNEDGIKHAAMTIGFALSHLGYTIPPQADCGWIGEAGPGPSYGDALDDGSRAGFDNEFTQRNTTIMSWNLLHLARMLKDAGGLPSHGNDRRAWKAGCRFDYANPEHRA</sequence>
<evidence type="ECO:0000259" key="1">
    <source>
        <dbReference type="Pfam" id="PF03358"/>
    </source>
</evidence>
<keyword evidence="3" id="KW-1185">Reference proteome</keyword>
<dbReference type="Proteomes" id="UP000436016">
    <property type="component" value="Unassembled WGS sequence"/>
</dbReference>
<accession>A0A6B0THK9</accession>
<dbReference type="InterPro" id="IPR005025">
    <property type="entry name" value="FMN_Rdtase-like_dom"/>
</dbReference>